<dbReference type="RefSeq" id="WP_274163058.1">
    <property type="nucleotide sequence ID" value="NZ_JAJUBC010000003.1"/>
</dbReference>
<comment type="caution">
    <text evidence="5">The sequence shown here is derived from an EMBL/GenBank/DDBJ whole genome shotgun (WGS) entry which is preliminary data.</text>
</comment>
<dbReference type="NCBIfam" id="TIGR01256">
    <property type="entry name" value="modA"/>
    <property type="match status" value="1"/>
</dbReference>
<feature type="signal peptide" evidence="4">
    <location>
        <begin position="1"/>
        <end position="21"/>
    </location>
</feature>
<dbReference type="InterPro" id="IPR050682">
    <property type="entry name" value="ModA/WtpA"/>
</dbReference>
<sequence length="257" mass="27933">MQRIFLFLFITASFLPRVVSAEERVLVFAASSMTTALNEIAQTYEQETEQAITISYASSSALARQLAYGAPADIYISANEKWMEYAVSELAIEPETVSPWVENELVLVADRNLIGEVTLTVEAINKAIGNSRIAISDPNHVPAGIYAKQALVSIDLWRVVEDKLALSNSVRATLALVERGEAPLGVVYLSDALASSSVKVVADIPSNTHTPIVFPKAMTPNASDEAKRFFSYLDSPKAKSILQGNGFVVIHSSQEQL</sequence>
<evidence type="ECO:0000256" key="4">
    <source>
        <dbReference type="SAM" id="SignalP"/>
    </source>
</evidence>
<keyword evidence="3 4" id="KW-0732">Signal</keyword>
<name>A0ABT5QVU7_9GAMM</name>
<evidence type="ECO:0000256" key="3">
    <source>
        <dbReference type="ARBA" id="ARBA00022729"/>
    </source>
</evidence>
<evidence type="ECO:0000256" key="1">
    <source>
        <dbReference type="ARBA" id="ARBA00009175"/>
    </source>
</evidence>
<proteinExistence type="inferred from homology"/>
<dbReference type="InterPro" id="IPR005950">
    <property type="entry name" value="ModA"/>
</dbReference>
<gene>
    <name evidence="5" type="primary">modA</name>
    <name evidence="5" type="ORF">LRP50_03245</name>
</gene>
<feature type="chain" id="PRO_5046941261" evidence="4">
    <location>
        <begin position="22"/>
        <end position="257"/>
    </location>
</feature>
<keyword evidence="2" id="KW-0479">Metal-binding</keyword>
<reference evidence="5" key="1">
    <citation type="submission" date="2021-12" db="EMBL/GenBank/DDBJ databases">
        <title>Enterovibrio ZSDZ35 sp. nov. and Enterovibrio ZSDZ42 sp. nov., isolated from coastal seawater in Qingdao.</title>
        <authorList>
            <person name="Zhang P."/>
        </authorList>
    </citation>
    <scope>NUCLEOTIDE SEQUENCE</scope>
    <source>
        <strain evidence="5">ZSDZ42</strain>
    </source>
</reference>
<dbReference type="Proteomes" id="UP001149400">
    <property type="component" value="Unassembled WGS sequence"/>
</dbReference>
<dbReference type="PANTHER" id="PTHR30632">
    <property type="entry name" value="MOLYBDATE-BINDING PERIPLASMIC PROTEIN"/>
    <property type="match status" value="1"/>
</dbReference>
<dbReference type="SUPFAM" id="SSF53850">
    <property type="entry name" value="Periplasmic binding protein-like II"/>
    <property type="match status" value="1"/>
</dbReference>
<dbReference type="PANTHER" id="PTHR30632:SF17">
    <property type="entry name" value="MOLYBDATE-BINDING PROTEIN MODA"/>
    <property type="match status" value="1"/>
</dbReference>
<dbReference type="PIRSF" id="PIRSF004846">
    <property type="entry name" value="ModA"/>
    <property type="match status" value="1"/>
</dbReference>
<accession>A0ABT5QVU7</accession>
<dbReference type="EMBL" id="JAJUBC010000003">
    <property type="protein sequence ID" value="MDD1792136.1"/>
    <property type="molecule type" value="Genomic_DNA"/>
</dbReference>
<protein>
    <submittedName>
        <fullName evidence="5">Molybdate ABC transporter substrate-binding protein</fullName>
    </submittedName>
</protein>
<comment type="similarity">
    <text evidence="1">Belongs to the bacterial solute-binding protein ModA family.</text>
</comment>
<evidence type="ECO:0000313" key="6">
    <source>
        <dbReference type="Proteomes" id="UP001149400"/>
    </source>
</evidence>
<organism evidence="5 6">
    <name type="scientific">Enterovibrio gelatinilyticus</name>
    <dbReference type="NCBI Taxonomy" id="2899819"/>
    <lineage>
        <taxon>Bacteria</taxon>
        <taxon>Pseudomonadati</taxon>
        <taxon>Pseudomonadota</taxon>
        <taxon>Gammaproteobacteria</taxon>
        <taxon>Vibrionales</taxon>
        <taxon>Vibrionaceae</taxon>
        <taxon>Enterovibrio</taxon>
    </lineage>
</organism>
<dbReference type="Pfam" id="PF13531">
    <property type="entry name" value="SBP_bac_11"/>
    <property type="match status" value="1"/>
</dbReference>
<keyword evidence="6" id="KW-1185">Reference proteome</keyword>
<evidence type="ECO:0000313" key="5">
    <source>
        <dbReference type="EMBL" id="MDD1792136.1"/>
    </source>
</evidence>
<evidence type="ECO:0000256" key="2">
    <source>
        <dbReference type="ARBA" id="ARBA00022723"/>
    </source>
</evidence>
<dbReference type="Gene3D" id="3.40.190.10">
    <property type="entry name" value="Periplasmic binding protein-like II"/>
    <property type="match status" value="2"/>
</dbReference>